<feature type="transmembrane region" description="Helical" evidence="5">
    <location>
        <begin position="256"/>
        <end position="277"/>
    </location>
</feature>
<evidence type="ECO:0000256" key="1">
    <source>
        <dbReference type="ARBA" id="ARBA00004167"/>
    </source>
</evidence>
<organism evidence="7 8">
    <name type="scientific">Ectocarpus siliculosus</name>
    <name type="common">Brown alga</name>
    <name type="synonym">Conferva siliculosa</name>
    <dbReference type="NCBI Taxonomy" id="2880"/>
    <lineage>
        <taxon>Eukaryota</taxon>
        <taxon>Sar</taxon>
        <taxon>Stramenopiles</taxon>
        <taxon>Ochrophyta</taxon>
        <taxon>PX clade</taxon>
        <taxon>Phaeophyceae</taxon>
        <taxon>Ectocarpales</taxon>
        <taxon>Ectocarpaceae</taxon>
        <taxon>Ectocarpus</taxon>
    </lineage>
</organism>
<keyword evidence="2 5" id="KW-0812">Transmembrane</keyword>
<dbReference type="OrthoDB" id="10314228at2759"/>
<dbReference type="EMBL" id="FN648420">
    <property type="protein sequence ID" value="CBN76976.1"/>
    <property type="molecule type" value="Genomic_DNA"/>
</dbReference>
<dbReference type="AlphaFoldDB" id="D8LJ92"/>
<dbReference type="GO" id="GO:0016020">
    <property type="term" value="C:membrane"/>
    <property type="evidence" value="ECO:0007669"/>
    <property type="project" value="UniProtKB-SubCell"/>
</dbReference>
<reference evidence="7 8" key="1">
    <citation type="journal article" date="2010" name="Nature">
        <title>The Ectocarpus genome and the independent evolution of multicellularity in brown algae.</title>
        <authorList>
            <person name="Cock J.M."/>
            <person name="Sterck L."/>
            <person name="Rouze P."/>
            <person name="Scornet D."/>
            <person name="Allen A.E."/>
            <person name="Amoutzias G."/>
            <person name="Anthouard V."/>
            <person name="Artiguenave F."/>
            <person name="Aury J.M."/>
            <person name="Badger J.H."/>
            <person name="Beszteri B."/>
            <person name="Billiau K."/>
            <person name="Bonnet E."/>
            <person name="Bothwell J.H."/>
            <person name="Bowler C."/>
            <person name="Boyen C."/>
            <person name="Brownlee C."/>
            <person name="Carrano C.J."/>
            <person name="Charrier B."/>
            <person name="Cho G.Y."/>
            <person name="Coelho S.M."/>
            <person name="Collen J."/>
            <person name="Corre E."/>
            <person name="Da Silva C."/>
            <person name="Delage L."/>
            <person name="Delaroque N."/>
            <person name="Dittami S.M."/>
            <person name="Doulbeau S."/>
            <person name="Elias M."/>
            <person name="Farnham G."/>
            <person name="Gachon C.M."/>
            <person name="Gschloessl B."/>
            <person name="Heesch S."/>
            <person name="Jabbari K."/>
            <person name="Jubin C."/>
            <person name="Kawai H."/>
            <person name="Kimura K."/>
            <person name="Kloareg B."/>
            <person name="Kupper F.C."/>
            <person name="Lang D."/>
            <person name="Le Bail A."/>
            <person name="Leblanc C."/>
            <person name="Lerouge P."/>
            <person name="Lohr M."/>
            <person name="Lopez P.J."/>
            <person name="Martens C."/>
            <person name="Maumus F."/>
            <person name="Michel G."/>
            <person name="Miranda-Saavedra D."/>
            <person name="Morales J."/>
            <person name="Moreau H."/>
            <person name="Motomura T."/>
            <person name="Nagasato C."/>
            <person name="Napoli C.A."/>
            <person name="Nelson D.R."/>
            <person name="Nyvall-Collen P."/>
            <person name="Peters A.F."/>
            <person name="Pommier C."/>
            <person name="Potin P."/>
            <person name="Poulain J."/>
            <person name="Quesneville H."/>
            <person name="Read B."/>
            <person name="Rensing S.A."/>
            <person name="Ritter A."/>
            <person name="Rousvoal S."/>
            <person name="Samanta M."/>
            <person name="Samson G."/>
            <person name="Schroeder D.C."/>
            <person name="Segurens B."/>
            <person name="Strittmatter M."/>
            <person name="Tonon T."/>
            <person name="Tregear J.W."/>
            <person name="Valentin K."/>
            <person name="von Dassow P."/>
            <person name="Yamagishi T."/>
            <person name="Van de Peer Y."/>
            <person name="Wincker P."/>
        </authorList>
    </citation>
    <scope>NUCLEOTIDE SEQUENCE [LARGE SCALE GENOMIC DNA]</scope>
    <source>
        <strain evidence="8">Ec32 / CCAP1310/4</strain>
    </source>
</reference>
<keyword evidence="3 5" id="KW-1133">Transmembrane helix</keyword>
<name>D8LJ92_ECTSI</name>
<dbReference type="EMBL" id="FN649740">
    <property type="protein sequence ID" value="CBN76976.1"/>
    <property type="molecule type" value="Genomic_DNA"/>
</dbReference>
<evidence type="ECO:0000256" key="4">
    <source>
        <dbReference type="ARBA" id="ARBA00023136"/>
    </source>
</evidence>
<sequence>MRRPASRTLVAGLCAAASSVSYAGRALDAGAWEVVRGGQECHRSFPAFLWAGSNTGGNLEEGYHHAATDAFEVAEIVVDAAASAKEMEVVVVVLSQGSSFSTSGVSDANAAARSADGGSPLHAKSASATFPYTYPSPTTLRNALPLLAGELEVPVHTLPLEEVVPASASLGLLDDGKLDLIIVTVPEAATIEETDATVRTVTSSLEEKSVGRFIFLWTGDFHDEACGRRSLKAESRAHRRLATESLTRTIKITPDILAGLLTLLLFLFILVTGLGCVGDIECPKSFSSEDPAKGREY</sequence>
<dbReference type="Proteomes" id="UP000002630">
    <property type="component" value="Linkage Group LG15"/>
</dbReference>
<evidence type="ECO:0000259" key="6">
    <source>
        <dbReference type="Pfam" id="PF20520"/>
    </source>
</evidence>
<evidence type="ECO:0000256" key="3">
    <source>
        <dbReference type="ARBA" id="ARBA00022989"/>
    </source>
</evidence>
<dbReference type="InParanoid" id="D8LJ92"/>
<protein>
    <recommendedName>
        <fullName evidence="6">V-type proton ATPase subunit S1/VOA1 transmembrane domain-containing protein</fullName>
    </recommendedName>
</protein>
<dbReference type="Pfam" id="PF20520">
    <property type="entry name" value="Ac45-VOA1_TM"/>
    <property type="match status" value="1"/>
</dbReference>
<comment type="subcellular location">
    <subcellularLocation>
        <location evidence="1">Membrane</location>
        <topology evidence="1">Single-pass membrane protein</topology>
    </subcellularLocation>
</comment>
<accession>D8LJ92</accession>
<evidence type="ECO:0000313" key="7">
    <source>
        <dbReference type="EMBL" id="CBN76976.1"/>
    </source>
</evidence>
<evidence type="ECO:0000313" key="8">
    <source>
        <dbReference type="Proteomes" id="UP000002630"/>
    </source>
</evidence>
<gene>
    <name evidence="7" type="ORF">Esi_0024_0146</name>
</gene>
<feature type="domain" description="V-type proton ATPase subunit S1/VOA1 transmembrane" evidence="6">
    <location>
        <begin position="253"/>
        <end position="286"/>
    </location>
</feature>
<keyword evidence="8" id="KW-1185">Reference proteome</keyword>
<evidence type="ECO:0000256" key="5">
    <source>
        <dbReference type="SAM" id="Phobius"/>
    </source>
</evidence>
<evidence type="ECO:0000256" key="2">
    <source>
        <dbReference type="ARBA" id="ARBA00022692"/>
    </source>
</evidence>
<dbReference type="InterPro" id="IPR046756">
    <property type="entry name" value="VAS1/VOA1_TM"/>
</dbReference>
<proteinExistence type="predicted"/>
<keyword evidence="4 5" id="KW-0472">Membrane</keyword>